<comment type="caution">
    <text evidence="2">The sequence shown here is derived from an EMBL/GenBank/DDBJ whole genome shotgun (WGS) entry which is preliminary data.</text>
</comment>
<dbReference type="KEGG" id="ppj:RK21_05457"/>
<evidence type="ECO:0000259" key="1">
    <source>
        <dbReference type="Pfam" id="PF20178"/>
    </source>
</evidence>
<organism evidence="2 3">
    <name type="scientific">Pseudomonas plecoglossicida</name>
    <dbReference type="NCBI Taxonomy" id="70775"/>
    <lineage>
        <taxon>Bacteria</taxon>
        <taxon>Pseudomonadati</taxon>
        <taxon>Pseudomonadota</taxon>
        <taxon>Gammaproteobacteria</taxon>
        <taxon>Pseudomonadales</taxon>
        <taxon>Pseudomonadaceae</taxon>
        <taxon>Pseudomonas</taxon>
    </lineage>
</organism>
<accession>A0A099N5A7</accession>
<reference evidence="2 3" key="1">
    <citation type="submission" date="2017-09" db="EMBL/GenBank/DDBJ databases">
        <authorList>
            <person name="Ehlers B."/>
            <person name="Leendertz F.H."/>
        </authorList>
    </citation>
    <scope>NUCLEOTIDE SEQUENCE [LARGE SCALE GENOMIC DNA]</scope>
    <source>
        <strain evidence="2 3">DJ-1</strain>
    </source>
</reference>
<sequence>MPTPPDSVFDFKAAVARQFAGRPTLRKVVGDQLLAQLKVRHPVLTDVEPVLTAEALELLIPHPSQPHWDRKPLIDAVLQAWLDGKSLDLEPINGRAFALTLASPFLFPGADDAFGVIQLVAGTDGFDALIAQLDEDWCQAQIDYWQAIGSAGVSRDRWLQLLLKTALLSNLPLQGLDAQQQACVHGLLGGGTASPSVFVVEVQLDLRGQQTREMQTMLLVTGEWDERQVVLWCSPSSVVRAFDSLDEFAEALRDTLAERFQYDAFTWHRQELEGDIFAQQTALLLDNMLTRASGVRHYHLGNVAELEQVFDALSAPEQWFIDGYFVGQDEPAKPLPGLLKAKAADSFAYQDAVFELALEQAICEGSTAPDEILDLHSYTRQKLREALLADYPLEANYQPDDLILELKLSQGVPGGAATGAGGGEPWVRLADKTLTEFAIGNLSSLGDAVITGIRHKNDQLIMPWLTGAYLRELVQRVDIGGKYPAYVAQAMNEPVKRPQRVERFAREWRQTMIFSALDARLERRLSDAGLQVVTDYCRGFYSAGPAASLIPLAFTTATQSERYDLVSGMYLLYCAEPSVVLLYRPLYKSEALREFASLDKLKAYIAQSESLQASILQWMSAEARAFYHSDLSADTRLVHVGGDPLLLPESAQLALRLWSIDVDTKLYNANRDLLVAIAEQDVTSNAESRWALLERGAWLLFQTVTPLLRGPVAVVAWLAQGVAAVRDDVSALSEGSEFERSAAVVDLILNVGMTLMHARLPGPQLASPPSAVALEWGARPLPSGSQQQVVPAQGKVGLPGSLTGIQLDFSWRGNQGFNWITPSQRESLKALRSGQDLSARTPVVSGSTKGLYQIEDRLYAQMGAEVYRVELITDQVRIVGPQGSIGPWLSLENGAWRIDRSLRLLGGGPKTRREILQRQNRQKLEELMDLEKNLTLKNNALSEEFRKHREFLLDSTKKLEAARSSGSEQVKLLESLNHQAKLRVLADLKSVIRNALEHDEVLTKIIPLSSYGLSLEDALKQQRSSSRQELISNCESYYNELASLINAADINTLAESLVVLPELEGEKQHYRDFYTKLQQVVEWERDLEKILVDFDRLLECTLKDDEIVFTDAVTGKSMSKTKELNGLIERRRLSATDLAFRQLTDLAEASLDRLAEVDERVLVEYEAYLNGPELQSAGAAHADLAGGVFSTVERIEILKGVVDAYEQALAMSEYLRSFGGKAIRAASLQDYRRVLKGLKARAEAAFEELVREQELAEQPRPRVSLYPARGGKRRVVRTQRGRSVVGLQREVDGRSVIEQLDYRKAVLKTFREKDGKWVEDVTVTPEDLVTPVASGALTKQAQALIGDIESVIKLARQYIKSDQPISLSTIIDGHKEKLEEVLGRLPRLDSTKQVIEALSDGITRLETSHDECLTELYLSSHRPTAESLRFLWKRRLVTISRVPERKRISVEDYLDIYEIRRPPATGRTQGICVWEAHFHYTSESAAAREFVKGHLKLWRERKLGRKAQLRAATQRKELLSIYRGDLRLEQVDGIIPFD</sequence>
<dbReference type="Proteomes" id="UP000218102">
    <property type="component" value="Unassembled WGS sequence"/>
</dbReference>
<evidence type="ECO:0000313" key="2">
    <source>
        <dbReference type="EMBL" id="PBJ97210.1"/>
    </source>
</evidence>
<dbReference type="InterPro" id="IPR046673">
    <property type="entry name" value="ToxA_N"/>
</dbReference>
<protein>
    <recommendedName>
        <fullName evidence="1">Dermonecrotic toxin N-terminal domain-containing protein</fullName>
    </recommendedName>
</protein>
<dbReference type="EMBL" id="NTME01000001">
    <property type="protein sequence ID" value="PBJ97210.1"/>
    <property type="molecule type" value="Genomic_DNA"/>
</dbReference>
<gene>
    <name evidence="2" type="ORF">CMV24_00390</name>
</gene>
<dbReference type="RefSeq" id="WP_023660968.1">
    <property type="nucleotide sequence ID" value="NZ_CP010359.1"/>
</dbReference>
<proteinExistence type="predicted"/>
<feature type="domain" description="Dermonecrotic toxin N-terminal" evidence="1">
    <location>
        <begin position="371"/>
        <end position="615"/>
    </location>
</feature>
<dbReference type="Pfam" id="PF20178">
    <property type="entry name" value="ToxA_N"/>
    <property type="match status" value="1"/>
</dbReference>
<evidence type="ECO:0000313" key="3">
    <source>
        <dbReference type="Proteomes" id="UP000218102"/>
    </source>
</evidence>
<name>A0A099N5A7_PSEDL</name>